<comment type="caution">
    <text evidence="1">The sequence shown here is derived from an EMBL/GenBank/DDBJ whole genome shotgun (WGS) entry which is preliminary data.</text>
</comment>
<evidence type="ECO:0000313" key="1">
    <source>
        <dbReference type="EMBL" id="GAA1758240.1"/>
    </source>
</evidence>
<accession>A0ABN2KJV9</accession>
<evidence type="ECO:0000313" key="2">
    <source>
        <dbReference type="Proteomes" id="UP001500655"/>
    </source>
</evidence>
<protein>
    <recommendedName>
        <fullName evidence="3">AAA family ATPase</fullName>
    </recommendedName>
</protein>
<keyword evidence="2" id="KW-1185">Reference proteome</keyword>
<dbReference type="Proteomes" id="UP001500655">
    <property type="component" value="Unassembled WGS sequence"/>
</dbReference>
<sequence length="210" mass="22734">METTQATYGRTSAGWRARVSRPVILINGLPGAGKTTLGRGLSRLLRLPLFSKDVIKEAHADVLGVDAPDERPQPAWNQALGAAATETMWALLRHANGGAICDSAWLPNTRDLVVRGLRRANVAPADILEIWCEVPAALARRRFEARAPSRHPIHGQQVGLDRKWATWQAEAGPLAFGDVLQVDTTREVDIDALAAEVRDRVLAGGTSASR</sequence>
<reference evidence="1 2" key="1">
    <citation type="journal article" date="2019" name="Int. J. Syst. Evol. Microbiol.">
        <title>The Global Catalogue of Microorganisms (GCM) 10K type strain sequencing project: providing services to taxonomists for standard genome sequencing and annotation.</title>
        <authorList>
            <consortium name="The Broad Institute Genomics Platform"/>
            <consortium name="The Broad Institute Genome Sequencing Center for Infectious Disease"/>
            <person name="Wu L."/>
            <person name="Ma J."/>
        </authorList>
    </citation>
    <scope>NUCLEOTIDE SEQUENCE [LARGE SCALE GENOMIC DNA]</scope>
    <source>
        <strain evidence="1 2">JCM 13249</strain>
    </source>
</reference>
<dbReference type="EMBL" id="BAAALS010000014">
    <property type="protein sequence ID" value="GAA1758240.1"/>
    <property type="molecule type" value="Genomic_DNA"/>
</dbReference>
<proteinExistence type="predicted"/>
<evidence type="ECO:0008006" key="3">
    <source>
        <dbReference type="Google" id="ProtNLM"/>
    </source>
</evidence>
<dbReference type="Pfam" id="PF13671">
    <property type="entry name" value="AAA_33"/>
    <property type="match status" value="1"/>
</dbReference>
<organism evidence="1 2">
    <name type="scientific">Luedemannella helvata</name>
    <dbReference type="NCBI Taxonomy" id="349315"/>
    <lineage>
        <taxon>Bacteria</taxon>
        <taxon>Bacillati</taxon>
        <taxon>Actinomycetota</taxon>
        <taxon>Actinomycetes</taxon>
        <taxon>Micromonosporales</taxon>
        <taxon>Micromonosporaceae</taxon>
        <taxon>Luedemannella</taxon>
    </lineage>
</organism>
<dbReference type="Gene3D" id="3.40.50.300">
    <property type="entry name" value="P-loop containing nucleotide triphosphate hydrolases"/>
    <property type="match status" value="1"/>
</dbReference>
<gene>
    <name evidence="1" type="ORF">GCM10009681_31840</name>
</gene>
<dbReference type="SUPFAM" id="SSF52540">
    <property type="entry name" value="P-loop containing nucleoside triphosphate hydrolases"/>
    <property type="match status" value="1"/>
</dbReference>
<name>A0ABN2KJV9_9ACTN</name>
<dbReference type="InterPro" id="IPR027417">
    <property type="entry name" value="P-loop_NTPase"/>
</dbReference>